<dbReference type="EMBL" id="JAGGLG010000007">
    <property type="protein sequence ID" value="MBP2017746.1"/>
    <property type="molecule type" value="Genomic_DNA"/>
</dbReference>
<feature type="compositionally biased region" description="Basic and acidic residues" evidence="1">
    <location>
        <begin position="1"/>
        <end position="11"/>
    </location>
</feature>
<comment type="caution">
    <text evidence="3">The sequence shown here is derived from an EMBL/GenBank/DDBJ whole genome shotgun (WGS) entry which is preliminary data.</text>
</comment>
<feature type="transmembrane region" description="Helical" evidence="2">
    <location>
        <begin position="35"/>
        <end position="63"/>
    </location>
</feature>
<evidence type="ECO:0000313" key="3">
    <source>
        <dbReference type="EMBL" id="MBP2017746.1"/>
    </source>
</evidence>
<sequence length="68" mass="7897">MGYSDHDELARRRAARAGQETQKEELPRFTWTDTLAMIIAAYQVLLPVVLVMIGVLLAVYFLFRWAFH</sequence>
<organism evidence="3 4">
    <name type="scientific">Symbiobacterium terraclitae</name>
    <dbReference type="NCBI Taxonomy" id="557451"/>
    <lineage>
        <taxon>Bacteria</taxon>
        <taxon>Bacillati</taxon>
        <taxon>Bacillota</taxon>
        <taxon>Clostridia</taxon>
        <taxon>Eubacteriales</taxon>
        <taxon>Symbiobacteriaceae</taxon>
        <taxon>Symbiobacterium</taxon>
    </lineage>
</organism>
<feature type="region of interest" description="Disordered" evidence="1">
    <location>
        <begin position="1"/>
        <end position="25"/>
    </location>
</feature>
<name>A0ABS4JS79_9FIRM</name>
<reference evidence="3 4" key="1">
    <citation type="submission" date="2021-03" db="EMBL/GenBank/DDBJ databases">
        <title>Genomic Encyclopedia of Type Strains, Phase IV (KMG-IV): sequencing the most valuable type-strain genomes for metagenomic binning, comparative biology and taxonomic classification.</title>
        <authorList>
            <person name="Goeker M."/>
        </authorList>
    </citation>
    <scope>NUCLEOTIDE SEQUENCE [LARGE SCALE GENOMIC DNA]</scope>
    <source>
        <strain evidence="3 4">DSM 27138</strain>
    </source>
</reference>
<keyword evidence="2" id="KW-0812">Transmembrane</keyword>
<dbReference type="Proteomes" id="UP001519289">
    <property type="component" value="Unassembled WGS sequence"/>
</dbReference>
<evidence type="ECO:0000256" key="1">
    <source>
        <dbReference type="SAM" id="MobiDB-lite"/>
    </source>
</evidence>
<proteinExistence type="predicted"/>
<keyword evidence="2" id="KW-0472">Membrane</keyword>
<evidence type="ECO:0000256" key="2">
    <source>
        <dbReference type="SAM" id="Phobius"/>
    </source>
</evidence>
<keyword evidence="4" id="KW-1185">Reference proteome</keyword>
<keyword evidence="2" id="KW-1133">Transmembrane helix</keyword>
<accession>A0ABS4JS79</accession>
<dbReference type="RefSeq" id="WP_209465889.1">
    <property type="nucleotide sequence ID" value="NZ_JAGGLG010000007.1"/>
</dbReference>
<gene>
    <name evidence="3" type="ORF">J2Z79_001131</name>
</gene>
<evidence type="ECO:0000313" key="4">
    <source>
        <dbReference type="Proteomes" id="UP001519289"/>
    </source>
</evidence>
<protein>
    <submittedName>
        <fullName evidence="3">Flp pilus assembly protein TadB</fullName>
    </submittedName>
</protein>